<organism evidence="2 3">
    <name type="scientific">Amanita muscaria (strain Koide BX008)</name>
    <dbReference type="NCBI Taxonomy" id="946122"/>
    <lineage>
        <taxon>Eukaryota</taxon>
        <taxon>Fungi</taxon>
        <taxon>Dikarya</taxon>
        <taxon>Basidiomycota</taxon>
        <taxon>Agaricomycotina</taxon>
        <taxon>Agaricomycetes</taxon>
        <taxon>Agaricomycetidae</taxon>
        <taxon>Agaricales</taxon>
        <taxon>Pluteineae</taxon>
        <taxon>Amanitaceae</taxon>
        <taxon>Amanita</taxon>
    </lineage>
</organism>
<accession>A0A0C2W7N1</accession>
<reference evidence="2 3" key="1">
    <citation type="submission" date="2014-04" db="EMBL/GenBank/DDBJ databases">
        <title>Evolutionary Origins and Diversification of the Mycorrhizal Mutualists.</title>
        <authorList>
            <consortium name="DOE Joint Genome Institute"/>
            <consortium name="Mycorrhizal Genomics Consortium"/>
            <person name="Kohler A."/>
            <person name="Kuo A."/>
            <person name="Nagy L.G."/>
            <person name="Floudas D."/>
            <person name="Copeland A."/>
            <person name="Barry K.W."/>
            <person name="Cichocki N."/>
            <person name="Veneault-Fourrey C."/>
            <person name="LaButti K."/>
            <person name="Lindquist E.A."/>
            <person name="Lipzen A."/>
            <person name="Lundell T."/>
            <person name="Morin E."/>
            <person name="Murat C."/>
            <person name="Riley R."/>
            <person name="Ohm R."/>
            <person name="Sun H."/>
            <person name="Tunlid A."/>
            <person name="Henrissat B."/>
            <person name="Grigoriev I.V."/>
            <person name="Hibbett D.S."/>
            <person name="Martin F."/>
        </authorList>
    </citation>
    <scope>NUCLEOTIDE SEQUENCE [LARGE SCALE GENOMIC DNA]</scope>
    <source>
        <strain evidence="2 3">Koide BX008</strain>
    </source>
</reference>
<evidence type="ECO:0000313" key="3">
    <source>
        <dbReference type="Proteomes" id="UP000054549"/>
    </source>
</evidence>
<dbReference type="PANTHER" id="PTHR28093">
    <property type="entry name" value="MORPHOGENESIS-RELATED PROTEIN MSB1"/>
    <property type="match status" value="1"/>
</dbReference>
<name>A0A0C2W7N1_AMAMK</name>
<feature type="compositionally biased region" description="Acidic residues" evidence="1">
    <location>
        <begin position="429"/>
        <end position="442"/>
    </location>
</feature>
<dbReference type="AlphaFoldDB" id="A0A0C2W7N1"/>
<dbReference type="PANTHER" id="PTHR28093:SF1">
    <property type="entry name" value="MORPHOGENESIS-RELATED PROTEIN MSB1"/>
    <property type="match status" value="1"/>
</dbReference>
<protein>
    <submittedName>
        <fullName evidence="2">Uncharacterized protein</fullName>
    </submittedName>
</protein>
<keyword evidence="3" id="KW-1185">Reference proteome</keyword>
<dbReference type="InterPro" id="IPR037508">
    <property type="entry name" value="Msb1/Mug8"/>
</dbReference>
<dbReference type="OrthoDB" id="3362494at2759"/>
<dbReference type="HOGENOM" id="CLU_619581_0_0_1"/>
<evidence type="ECO:0000313" key="2">
    <source>
        <dbReference type="EMBL" id="KIL57157.1"/>
    </source>
</evidence>
<dbReference type="STRING" id="946122.A0A0C2W7N1"/>
<feature type="region of interest" description="Disordered" evidence="1">
    <location>
        <begin position="421"/>
        <end position="442"/>
    </location>
</feature>
<dbReference type="Proteomes" id="UP000054549">
    <property type="component" value="Unassembled WGS sequence"/>
</dbReference>
<proteinExistence type="predicted"/>
<feature type="compositionally biased region" description="Low complexity" evidence="1">
    <location>
        <begin position="233"/>
        <end position="246"/>
    </location>
</feature>
<sequence length="442" mass="49295">MRSSPSVAKEETKWRDEARFAGMYELGMCLRWGLARAVRTIKGQEVRGLIPWDIYLKFRESEAAKRYPPGHFQTCLDDLSPTIQAITNTVLILLIHTPRSGPSGSASAALGVPARLKDWIKSYPASLPFLNDPKKDTAPQPCKGARTVRLLNVRRNVRLYSTDLVRIAATWGSRATPRLSAGPSNTLYLSKEWERVAPTTLKLPPKYSEAFKKRMNIPQLSSRLAPSTSSYMSSASSASSAASGPSEKFGSLTLNPREGEDRFRSLTDMRWGEFESMGFGSIGEVDKKLEFDLTEGARQKRQTLSWNDFSAAGFSRTDAPLSTTLQFTGPALNTVASWPSQKVEISKKLNKAEKSLPHFGWDTEPVDVVFNEEVIEEAFLDVFCNLIYGGGWMDGERYEEIDRDSNWALVSVRRMGAEIGVEKPRDEYASDDGYDTDEEDSA</sequence>
<feature type="region of interest" description="Disordered" evidence="1">
    <location>
        <begin position="233"/>
        <end position="257"/>
    </location>
</feature>
<gene>
    <name evidence="2" type="ORF">M378DRAFT_1029718</name>
</gene>
<dbReference type="InParanoid" id="A0A0C2W7N1"/>
<evidence type="ECO:0000256" key="1">
    <source>
        <dbReference type="SAM" id="MobiDB-lite"/>
    </source>
</evidence>
<dbReference type="EMBL" id="KN818380">
    <property type="protein sequence ID" value="KIL57157.1"/>
    <property type="molecule type" value="Genomic_DNA"/>
</dbReference>